<reference evidence="4" key="1">
    <citation type="submission" date="2020-05" db="EMBL/GenBank/DDBJ databases">
        <authorList>
            <person name="Chiriac C."/>
            <person name="Salcher M."/>
            <person name="Ghai R."/>
            <person name="Kavagutti S V."/>
        </authorList>
    </citation>
    <scope>NUCLEOTIDE SEQUENCE</scope>
</reference>
<organism evidence="4">
    <name type="scientific">freshwater metagenome</name>
    <dbReference type="NCBI Taxonomy" id="449393"/>
    <lineage>
        <taxon>unclassified sequences</taxon>
        <taxon>metagenomes</taxon>
        <taxon>ecological metagenomes</taxon>
    </lineage>
</organism>
<protein>
    <submittedName>
        <fullName evidence="4">Unannotated protein</fullName>
    </submittedName>
</protein>
<name>A0A6J7UPW0_9ZZZZ</name>
<dbReference type="EMBL" id="CAEZWU010000021">
    <property type="protein sequence ID" value="CAB4660581.1"/>
    <property type="molecule type" value="Genomic_DNA"/>
</dbReference>
<keyword evidence="1" id="KW-1133">Transmembrane helix</keyword>
<evidence type="ECO:0000256" key="1">
    <source>
        <dbReference type="SAM" id="Phobius"/>
    </source>
</evidence>
<feature type="transmembrane region" description="Helical" evidence="1">
    <location>
        <begin position="12"/>
        <end position="32"/>
    </location>
</feature>
<dbReference type="EMBL" id="CAFBQV010000166">
    <property type="protein sequence ID" value="CAB5066488.1"/>
    <property type="molecule type" value="Genomic_DNA"/>
</dbReference>
<proteinExistence type="predicted"/>
<accession>A0A6J7UPW0</accession>
<feature type="transmembrane region" description="Helical" evidence="1">
    <location>
        <begin position="71"/>
        <end position="93"/>
    </location>
</feature>
<dbReference type="AlphaFoldDB" id="A0A6J7UPW0"/>
<gene>
    <name evidence="2" type="ORF">UFOPK2292_00235</name>
    <name evidence="3" type="ORF">UFOPK2855_00683</name>
    <name evidence="4" type="ORF">UFOPK4345_01009</name>
</gene>
<dbReference type="EMBL" id="CAEZZK010000120">
    <property type="protein sequence ID" value="CAB4761427.1"/>
    <property type="molecule type" value="Genomic_DNA"/>
</dbReference>
<evidence type="ECO:0000313" key="4">
    <source>
        <dbReference type="EMBL" id="CAB5066488.1"/>
    </source>
</evidence>
<feature type="transmembrane region" description="Helical" evidence="1">
    <location>
        <begin position="99"/>
        <end position="122"/>
    </location>
</feature>
<evidence type="ECO:0000313" key="2">
    <source>
        <dbReference type="EMBL" id="CAB4660581.1"/>
    </source>
</evidence>
<keyword evidence="1" id="KW-0812">Transmembrane</keyword>
<sequence>MKLLSRQLTLSVAWMVVVLLWSVARIFAVSVWLSEYGISTKIFAAVEISSSLIYGASSAKAVSKHFRKQKLSVLFWGFIAFVSYITPDAYVLINGRTLPTIYYIVIVFLAVFFGAYAVFVIARTALHKPVC</sequence>
<keyword evidence="1" id="KW-0472">Membrane</keyword>
<evidence type="ECO:0000313" key="3">
    <source>
        <dbReference type="EMBL" id="CAB4761427.1"/>
    </source>
</evidence>